<evidence type="ECO:0008006" key="4">
    <source>
        <dbReference type="Google" id="ProtNLM"/>
    </source>
</evidence>
<evidence type="ECO:0000256" key="1">
    <source>
        <dbReference type="SAM" id="Phobius"/>
    </source>
</evidence>
<keyword evidence="1" id="KW-0812">Transmembrane</keyword>
<keyword evidence="3" id="KW-1185">Reference proteome</keyword>
<sequence>MTYHSKKAIVSILTSLLVFLYLFIDIQGAGSAGVESLPQLWGVFFLKWIVIEVLAKMVILIVFNILNRLATREAEPSFADERDRMIELKAVRNFCFMFSFGFFVAMGALAIHQPLSVMFNTLAIDFFLSGLVLNLSYIFYYQRGF</sequence>
<feature type="transmembrane region" description="Helical" evidence="1">
    <location>
        <begin position="117"/>
        <end position="140"/>
    </location>
</feature>
<reference evidence="2" key="1">
    <citation type="submission" date="2020-06" db="EMBL/GenBank/DDBJ databases">
        <title>Paenibacillus sp. nov., isolated from soil.</title>
        <authorList>
            <person name="Seo Y.L."/>
        </authorList>
    </citation>
    <scope>NUCLEOTIDE SEQUENCE [LARGE SCALE GENOMIC DNA]</scope>
    <source>
        <strain evidence="2">JW14</strain>
    </source>
</reference>
<feature type="transmembrane region" description="Helical" evidence="1">
    <location>
        <begin position="90"/>
        <end position="111"/>
    </location>
</feature>
<accession>A0A850EYH5</accession>
<protein>
    <recommendedName>
        <fullName evidence="4">DUF2178 domain-containing protein</fullName>
    </recommendedName>
</protein>
<gene>
    <name evidence="2" type="ORF">HPT30_21260</name>
</gene>
<evidence type="ECO:0000313" key="2">
    <source>
        <dbReference type="EMBL" id="NUU62881.1"/>
    </source>
</evidence>
<dbReference type="AlphaFoldDB" id="A0A850EYH5"/>
<dbReference type="Proteomes" id="UP000564806">
    <property type="component" value="Unassembled WGS sequence"/>
</dbReference>
<dbReference type="RefSeq" id="WP_175373315.1">
    <property type="nucleotide sequence ID" value="NZ_JABWCS010000216.1"/>
</dbReference>
<keyword evidence="1" id="KW-1133">Transmembrane helix</keyword>
<feature type="transmembrane region" description="Helical" evidence="1">
    <location>
        <begin position="41"/>
        <end position="66"/>
    </location>
</feature>
<keyword evidence="1" id="KW-0472">Membrane</keyword>
<dbReference type="EMBL" id="JABWCS010000216">
    <property type="protein sequence ID" value="NUU62881.1"/>
    <property type="molecule type" value="Genomic_DNA"/>
</dbReference>
<name>A0A850EYH5_9BACL</name>
<comment type="caution">
    <text evidence="2">The sequence shown here is derived from an EMBL/GenBank/DDBJ whole genome shotgun (WGS) entry which is preliminary data.</text>
</comment>
<proteinExistence type="predicted"/>
<evidence type="ECO:0000313" key="3">
    <source>
        <dbReference type="Proteomes" id="UP000564806"/>
    </source>
</evidence>
<organism evidence="2 3">
    <name type="scientific">Paenibacillus agri</name>
    <dbReference type="NCBI Taxonomy" id="2744309"/>
    <lineage>
        <taxon>Bacteria</taxon>
        <taxon>Bacillati</taxon>
        <taxon>Bacillota</taxon>
        <taxon>Bacilli</taxon>
        <taxon>Bacillales</taxon>
        <taxon>Paenibacillaceae</taxon>
        <taxon>Paenibacillus</taxon>
    </lineage>
</organism>